<comment type="caution">
    <text evidence="1">The sequence shown here is derived from an EMBL/GenBank/DDBJ whole genome shotgun (WGS) entry which is preliminary data.</text>
</comment>
<dbReference type="EMBL" id="QUAV01000003">
    <property type="protein sequence ID" value="TPR24779.1"/>
    <property type="molecule type" value="Genomic_DNA"/>
</dbReference>
<accession>A0ABY2YXB5</accession>
<dbReference type="Proteomes" id="UP000777560">
    <property type="component" value="Unassembled WGS sequence"/>
</dbReference>
<proteinExistence type="predicted"/>
<name>A0ABY2YXB5_9LACO</name>
<gene>
    <name evidence="1" type="ORF">DY114_05795</name>
</gene>
<evidence type="ECO:0000313" key="2">
    <source>
        <dbReference type="Proteomes" id="UP000777560"/>
    </source>
</evidence>
<reference evidence="1 2" key="1">
    <citation type="submission" date="2018-08" db="EMBL/GenBank/DDBJ databases">
        <title>Comparative genomics of wild bee and flower associated Lactobacillus reveals potential adaptation to the bee host.</title>
        <authorList>
            <person name="Vuong H.Q."/>
            <person name="Mcfrederick Q.S."/>
        </authorList>
    </citation>
    <scope>NUCLEOTIDE SEQUENCE [LARGE SCALE GENOMIC DNA]</scope>
    <source>
        <strain evidence="1 2">HV_13</strain>
    </source>
</reference>
<sequence length="68" mass="7921">MIINEQKYTELLNQLKNNEISKLVIKPDEFLDFQVAFMNFDTRKRVSGKASENGIITYTYLSDNNSDN</sequence>
<organism evidence="1 2">
    <name type="scientific">Apilactobacillus micheneri</name>
    <dbReference type="NCBI Taxonomy" id="1899430"/>
    <lineage>
        <taxon>Bacteria</taxon>
        <taxon>Bacillati</taxon>
        <taxon>Bacillota</taxon>
        <taxon>Bacilli</taxon>
        <taxon>Lactobacillales</taxon>
        <taxon>Lactobacillaceae</taxon>
        <taxon>Apilactobacillus</taxon>
    </lineage>
</organism>
<evidence type="ECO:0000313" key="1">
    <source>
        <dbReference type="EMBL" id="TPR24779.1"/>
    </source>
</evidence>
<protein>
    <submittedName>
        <fullName evidence="1">Uncharacterized protein</fullName>
    </submittedName>
</protein>
<keyword evidence="2" id="KW-1185">Reference proteome</keyword>